<name>A0A5C3LRL3_9AGAR</name>
<protein>
    <submittedName>
        <fullName evidence="1">Uncharacterized protein</fullName>
    </submittedName>
</protein>
<gene>
    <name evidence="1" type="ORF">BDQ12DRAFT_668981</name>
</gene>
<evidence type="ECO:0000313" key="1">
    <source>
        <dbReference type="EMBL" id="TFK34973.1"/>
    </source>
</evidence>
<evidence type="ECO:0000313" key="2">
    <source>
        <dbReference type="Proteomes" id="UP000308652"/>
    </source>
</evidence>
<dbReference type="EMBL" id="ML213626">
    <property type="protein sequence ID" value="TFK34973.1"/>
    <property type="molecule type" value="Genomic_DNA"/>
</dbReference>
<organism evidence="1 2">
    <name type="scientific">Crucibulum laeve</name>
    <dbReference type="NCBI Taxonomy" id="68775"/>
    <lineage>
        <taxon>Eukaryota</taxon>
        <taxon>Fungi</taxon>
        <taxon>Dikarya</taxon>
        <taxon>Basidiomycota</taxon>
        <taxon>Agaricomycotina</taxon>
        <taxon>Agaricomycetes</taxon>
        <taxon>Agaricomycetidae</taxon>
        <taxon>Agaricales</taxon>
        <taxon>Agaricineae</taxon>
        <taxon>Nidulariaceae</taxon>
        <taxon>Crucibulum</taxon>
    </lineage>
</organism>
<reference evidence="1 2" key="1">
    <citation type="journal article" date="2019" name="Nat. Ecol. Evol.">
        <title>Megaphylogeny resolves global patterns of mushroom evolution.</title>
        <authorList>
            <person name="Varga T."/>
            <person name="Krizsan K."/>
            <person name="Foldi C."/>
            <person name="Dima B."/>
            <person name="Sanchez-Garcia M."/>
            <person name="Sanchez-Ramirez S."/>
            <person name="Szollosi G.J."/>
            <person name="Szarkandi J.G."/>
            <person name="Papp V."/>
            <person name="Albert L."/>
            <person name="Andreopoulos W."/>
            <person name="Angelini C."/>
            <person name="Antonin V."/>
            <person name="Barry K.W."/>
            <person name="Bougher N.L."/>
            <person name="Buchanan P."/>
            <person name="Buyck B."/>
            <person name="Bense V."/>
            <person name="Catcheside P."/>
            <person name="Chovatia M."/>
            <person name="Cooper J."/>
            <person name="Damon W."/>
            <person name="Desjardin D."/>
            <person name="Finy P."/>
            <person name="Geml J."/>
            <person name="Haridas S."/>
            <person name="Hughes K."/>
            <person name="Justo A."/>
            <person name="Karasinski D."/>
            <person name="Kautmanova I."/>
            <person name="Kiss B."/>
            <person name="Kocsube S."/>
            <person name="Kotiranta H."/>
            <person name="LaButti K.M."/>
            <person name="Lechner B.E."/>
            <person name="Liimatainen K."/>
            <person name="Lipzen A."/>
            <person name="Lukacs Z."/>
            <person name="Mihaltcheva S."/>
            <person name="Morgado L.N."/>
            <person name="Niskanen T."/>
            <person name="Noordeloos M.E."/>
            <person name="Ohm R.A."/>
            <person name="Ortiz-Santana B."/>
            <person name="Ovrebo C."/>
            <person name="Racz N."/>
            <person name="Riley R."/>
            <person name="Savchenko A."/>
            <person name="Shiryaev A."/>
            <person name="Soop K."/>
            <person name="Spirin V."/>
            <person name="Szebenyi C."/>
            <person name="Tomsovsky M."/>
            <person name="Tulloss R.E."/>
            <person name="Uehling J."/>
            <person name="Grigoriev I.V."/>
            <person name="Vagvolgyi C."/>
            <person name="Papp T."/>
            <person name="Martin F.M."/>
            <person name="Miettinen O."/>
            <person name="Hibbett D.S."/>
            <person name="Nagy L.G."/>
        </authorList>
    </citation>
    <scope>NUCLEOTIDE SEQUENCE [LARGE SCALE GENOMIC DNA]</scope>
    <source>
        <strain evidence="1 2">CBS 166.37</strain>
    </source>
</reference>
<proteinExistence type="predicted"/>
<accession>A0A5C3LRL3</accession>
<sequence>MTLFWKKVYDSNENIVYKKIYVLLPIAHTELQYYYNQVFMGCDMLCKVFTGKVVHIGLNAGAVILKVAYSYQVKTDNDKWVKMIEKAFALEAGISMLGKLYVEMFPIYKSLLLVNKRRAGFRHKAEEVEKTACSTANRNP</sequence>
<dbReference type="AlphaFoldDB" id="A0A5C3LRL3"/>
<dbReference type="Proteomes" id="UP000308652">
    <property type="component" value="Unassembled WGS sequence"/>
</dbReference>
<keyword evidence="2" id="KW-1185">Reference proteome</keyword>
<dbReference type="OrthoDB" id="2789670at2759"/>